<dbReference type="GO" id="GO:0000215">
    <property type="term" value="F:tRNA 2'-phosphotransferase activity"/>
    <property type="evidence" value="ECO:0007669"/>
    <property type="project" value="UniProtKB-EC"/>
</dbReference>
<comment type="catalytic activity">
    <reaction evidence="3">
        <text>2'-phospho-[ligated tRNA] + NAD(+) = mature tRNA + ADP-alpha-D-ribose 1'',2''-cyclic phosphate + nicotinamide</text>
        <dbReference type="Rhea" id="RHEA:23324"/>
        <dbReference type="Rhea" id="RHEA-COMP:11106"/>
        <dbReference type="Rhea" id="RHEA-COMP:11107"/>
        <dbReference type="ChEBI" id="CHEBI:17154"/>
        <dbReference type="ChEBI" id="CHEBI:57540"/>
        <dbReference type="ChEBI" id="CHEBI:76596"/>
        <dbReference type="ChEBI" id="CHEBI:82883"/>
        <dbReference type="ChEBI" id="CHEBI:85027"/>
        <dbReference type="EC" id="2.7.1.160"/>
    </reaction>
</comment>
<dbReference type="GO" id="GO:0006388">
    <property type="term" value="P:tRNA splicing, via endonucleolytic cleavage and ligation"/>
    <property type="evidence" value="ECO:0007669"/>
    <property type="project" value="TreeGrafter"/>
</dbReference>
<dbReference type="Gene3D" id="1.10.10.970">
    <property type="entry name" value="RNA 2'-phosphotransferase, Tpt1/KptA family, N-terminal domain"/>
    <property type="match status" value="1"/>
</dbReference>
<comment type="caution">
    <text evidence="4">The sequence shown here is derived from an EMBL/GenBank/DDBJ whole genome shotgun (WGS) entry which is preliminary data.</text>
</comment>
<dbReference type="AlphaFoldDB" id="A0A9P5Z812"/>
<gene>
    <name evidence="4" type="ORF">BDN70DRAFT_874876</name>
</gene>
<evidence type="ECO:0000256" key="1">
    <source>
        <dbReference type="ARBA" id="ARBA00003343"/>
    </source>
</evidence>
<evidence type="ECO:0000256" key="2">
    <source>
        <dbReference type="ARBA" id="ARBA00012007"/>
    </source>
</evidence>
<keyword evidence="5" id="KW-1185">Reference proteome</keyword>
<dbReference type="SUPFAM" id="SSF56399">
    <property type="entry name" value="ADP-ribosylation"/>
    <property type="match status" value="1"/>
</dbReference>
<comment type="function">
    <text evidence="1">Catalyzes the last step of tRNA splicing, the transfer of the splice junction 2'-phosphate from ligated tRNA to NAD to produce ADP-ribose 1''-2'' cyclic phosphate.</text>
</comment>
<proteinExistence type="predicted"/>
<accession>A0A9P5Z812</accession>
<dbReference type="OrthoDB" id="419694at2759"/>
<evidence type="ECO:0000256" key="3">
    <source>
        <dbReference type="ARBA" id="ARBA00047949"/>
    </source>
</evidence>
<name>A0A9P5Z812_9AGAR</name>
<dbReference type="InterPro" id="IPR002745">
    <property type="entry name" value="Ptrans_KptA/Tpt1"/>
</dbReference>
<dbReference type="PANTHER" id="PTHR12684:SF2">
    <property type="entry name" value="TRNA 2'-PHOSPHOTRANSFERASE 1"/>
    <property type="match status" value="1"/>
</dbReference>
<dbReference type="PANTHER" id="PTHR12684">
    <property type="entry name" value="PUTATIVE PHOSPHOTRANSFERASE"/>
    <property type="match status" value="1"/>
</dbReference>
<dbReference type="EC" id="2.7.1.160" evidence="2"/>
<evidence type="ECO:0000313" key="5">
    <source>
        <dbReference type="Proteomes" id="UP000807469"/>
    </source>
</evidence>
<sequence length="334" mass="39025">MNFLGACTRRLLYSVRAWPSAIIRRPTPQVNSPTVPSVSFSRHHSTIFTKLQFRKYKYTDEHFVHFTDKLIYVLRRMTGREIGLENRDDEYVSVKLLLNHPEFHCISMPALQKVIDTDVKHRFSLKFDPTKQNDSWWLRARRWNESYYYLKPLRPDSKKAVSHAVYRTTLQEWHGHISRNGIPRLHEEYIRLECGIFTESYLQDMSSLDEVLVFVDIEAAMKAGLRFFIPTPPPQPNAKPIHLVTAGNEYGYIPPDLFAEVDRVQTKKTLLWGDEDPAMQKAILLSPEDLEKHQNPATYLRPLDRNITGFVHFPITQRPPAWTIEEAKAVLTRP</sequence>
<dbReference type="Proteomes" id="UP000807469">
    <property type="component" value="Unassembled WGS sequence"/>
</dbReference>
<reference evidence="4" key="1">
    <citation type="submission" date="2020-11" db="EMBL/GenBank/DDBJ databases">
        <authorList>
            <consortium name="DOE Joint Genome Institute"/>
            <person name="Ahrendt S."/>
            <person name="Riley R."/>
            <person name="Andreopoulos W."/>
            <person name="Labutti K."/>
            <person name="Pangilinan J."/>
            <person name="Ruiz-Duenas F.J."/>
            <person name="Barrasa J.M."/>
            <person name="Sanchez-Garcia M."/>
            <person name="Camarero S."/>
            <person name="Miyauchi S."/>
            <person name="Serrano A."/>
            <person name="Linde D."/>
            <person name="Babiker R."/>
            <person name="Drula E."/>
            <person name="Ayuso-Fernandez I."/>
            <person name="Pacheco R."/>
            <person name="Padilla G."/>
            <person name="Ferreira P."/>
            <person name="Barriuso J."/>
            <person name="Kellner H."/>
            <person name="Castanera R."/>
            <person name="Alfaro M."/>
            <person name="Ramirez L."/>
            <person name="Pisabarro A.G."/>
            <person name="Kuo A."/>
            <person name="Tritt A."/>
            <person name="Lipzen A."/>
            <person name="He G."/>
            <person name="Yan M."/>
            <person name="Ng V."/>
            <person name="Cullen D."/>
            <person name="Martin F."/>
            <person name="Rosso M.-N."/>
            <person name="Henrissat B."/>
            <person name="Hibbett D."/>
            <person name="Martinez A.T."/>
            <person name="Grigoriev I.V."/>
        </authorList>
    </citation>
    <scope>NUCLEOTIDE SEQUENCE</scope>
    <source>
        <strain evidence="4">CIRM-BRFM 674</strain>
    </source>
</reference>
<organism evidence="4 5">
    <name type="scientific">Pholiota conissans</name>
    <dbReference type="NCBI Taxonomy" id="109636"/>
    <lineage>
        <taxon>Eukaryota</taxon>
        <taxon>Fungi</taxon>
        <taxon>Dikarya</taxon>
        <taxon>Basidiomycota</taxon>
        <taxon>Agaricomycotina</taxon>
        <taxon>Agaricomycetes</taxon>
        <taxon>Agaricomycetidae</taxon>
        <taxon>Agaricales</taxon>
        <taxon>Agaricineae</taxon>
        <taxon>Strophariaceae</taxon>
        <taxon>Pholiota</taxon>
    </lineage>
</organism>
<dbReference type="InterPro" id="IPR042080">
    <property type="entry name" value="RNA_2'-PTrans_N"/>
</dbReference>
<dbReference type="Pfam" id="PF01885">
    <property type="entry name" value="PTS_2-RNA"/>
    <property type="match status" value="1"/>
</dbReference>
<protein>
    <recommendedName>
        <fullName evidence="2">2'-phosphotransferase</fullName>
        <ecNumber evidence="2">2.7.1.160</ecNumber>
    </recommendedName>
</protein>
<evidence type="ECO:0000313" key="4">
    <source>
        <dbReference type="EMBL" id="KAF9482531.1"/>
    </source>
</evidence>
<dbReference type="EMBL" id="MU155164">
    <property type="protein sequence ID" value="KAF9482531.1"/>
    <property type="molecule type" value="Genomic_DNA"/>
</dbReference>